<evidence type="ECO:0000313" key="3">
    <source>
        <dbReference type="EMBL" id="QGY43247.1"/>
    </source>
</evidence>
<dbReference type="InterPro" id="IPR039448">
    <property type="entry name" value="Beta_helix"/>
</dbReference>
<dbReference type="Pfam" id="PF08757">
    <property type="entry name" value="CotH"/>
    <property type="match status" value="1"/>
</dbReference>
<dbReference type="RefSeq" id="WP_158864189.1">
    <property type="nucleotide sequence ID" value="NZ_CP046401.1"/>
</dbReference>
<dbReference type="PROSITE" id="PS51257">
    <property type="entry name" value="PROKAR_LIPOPROTEIN"/>
    <property type="match status" value="1"/>
</dbReference>
<evidence type="ECO:0000259" key="2">
    <source>
        <dbReference type="Pfam" id="PF13229"/>
    </source>
</evidence>
<name>A0A6I6JSY4_9BACT</name>
<keyword evidence="4" id="KW-1185">Reference proteome</keyword>
<dbReference type="InterPro" id="IPR012334">
    <property type="entry name" value="Pectin_lyas_fold"/>
</dbReference>
<protein>
    <recommendedName>
        <fullName evidence="2">Right handed beta helix domain-containing protein</fullName>
    </recommendedName>
</protein>
<dbReference type="EMBL" id="CP046401">
    <property type="protein sequence ID" value="QGY43247.1"/>
    <property type="molecule type" value="Genomic_DNA"/>
</dbReference>
<evidence type="ECO:0000313" key="4">
    <source>
        <dbReference type="Proteomes" id="UP000428260"/>
    </source>
</evidence>
<feature type="signal peptide" evidence="1">
    <location>
        <begin position="1"/>
        <end position="22"/>
    </location>
</feature>
<sequence length="989" mass="113471">MKVFIYPAILAFSFLIIFSCSSEKTEEEKDTRTLFLCDVEVVNAEKGQFTETLGNDIYFQNVETQSDDFAYSGKYSSKLFPGRPYGLTVDIENVKADDYIQVTAWRKSKNDGGVVVIDGGNGFYQAGKHVLEEQNGWQKIFVEYFVPPNFYSGKVKIFVWNNSSDTVYFDDLQIVLSNRKNYPEYTGENSLLMYVEDTDFEKLKQKRHEAFETTLLFNSDEDYSNLVLFGDNQFFNGRYRLKGDLLDHLQGEKWSFRIKLKKGFAWKHMRTFSVQNPSTRNFLYEWLSHKIFEQEEVLTTRYGFVPLRINDRSLGIYAWEEHFEKQLVESRNRREGPIIRFDESIFWQQVLETKMTKREWDIDFFNAAAAVPFKEGQIMANSLMVNALEEAQKLILQYKNRTLPVSMVFDLDKLAKYYALIDLTQAYHGFTWHNQRFYFNPVTCLLEPVAFDGYIEGGIYKRFDEPVSGMVDPNWMQSLKKEELMLFQVFSDSLFNKKYVNYLEKYSSSEFVDNIILSYKNEGDSLASVIRKEFPYYRFDFGYIEEQAKWIQENISNIQKNVDKLGEAVAAVKSGKYRKEYTTAVNPNLIPLMVHAYFNRDRKQVDVLNFHNGRVKVVGAFLNNQLPENFEPEPSLEPFNGVNASRISIPIKGVPEKILFSVDDEMYETEVHPWKYSSGLTTRQIAEKRAASNFPVTDGRIIFEGSYTFSSDVVIPSAVKEVVFMPGTKMNLTNGAGFFSFVPVKMQGTSAEPVKIFSGDKSAQGFNIIQPAGKSVLNFVEFQNLSNLQKGGWQTPAAVSFYEADVEIKNSVFASNVNCDDALNIVRSDFYVENCRFENTFADAFDSDFCSGEVKNCLFKNTGNDAIDFSGSQIKISGCEMYKINDKAISGGEHSFLTVTDCKIDKANIGVASKDLSELVLDKIEMNQTVYGLVAFVKKPEYGPGKIVIENLKLKKNMIFHQIEEGSVLTLNGKPIYGKEKKLVEKLYQ</sequence>
<dbReference type="InterPro" id="IPR014867">
    <property type="entry name" value="Spore_coat_CotH_CotH2/3/7"/>
</dbReference>
<gene>
    <name evidence="3" type="ORF">GM418_06115</name>
</gene>
<dbReference type="Pfam" id="PF13229">
    <property type="entry name" value="Beta_helix"/>
    <property type="match status" value="1"/>
</dbReference>
<feature type="chain" id="PRO_5026126601" description="Right handed beta helix domain-containing protein" evidence="1">
    <location>
        <begin position="23"/>
        <end position="989"/>
    </location>
</feature>
<reference evidence="3 4" key="1">
    <citation type="submission" date="2019-11" db="EMBL/GenBank/DDBJ databases">
        <authorList>
            <person name="Zheng R.K."/>
            <person name="Sun C.M."/>
        </authorList>
    </citation>
    <scope>NUCLEOTIDE SEQUENCE [LARGE SCALE GENOMIC DNA]</scope>
    <source>
        <strain evidence="3 4">WC007</strain>
    </source>
</reference>
<organism evidence="3 4">
    <name type="scientific">Maribellus comscasis</name>
    <dbReference type="NCBI Taxonomy" id="2681766"/>
    <lineage>
        <taxon>Bacteria</taxon>
        <taxon>Pseudomonadati</taxon>
        <taxon>Bacteroidota</taxon>
        <taxon>Bacteroidia</taxon>
        <taxon>Marinilabiliales</taxon>
        <taxon>Prolixibacteraceae</taxon>
        <taxon>Maribellus</taxon>
    </lineage>
</organism>
<dbReference type="Proteomes" id="UP000428260">
    <property type="component" value="Chromosome"/>
</dbReference>
<keyword evidence="1" id="KW-0732">Signal</keyword>
<evidence type="ECO:0000256" key="1">
    <source>
        <dbReference type="SAM" id="SignalP"/>
    </source>
</evidence>
<feature type="domain" description="Right handed beta helix" evidence="2">
    <location>
        <begin position="800"/>
        <end position="921"/>
    </location>
</feature>
<dbReference type="Gene3D" id="2.160.20.10">
    <property type="entry name" value="Single-stranded right-handed beta-helix, Pectin lyase-like"/>
    <property type="match status" value="1"/>
</dbReference>
<dbReference type="SUPFAM" id="SSF51126">
    <property type="entry name" value="Pectin lyase-like"/>
    <property type="match status" value="1"/>
</dbReference>
<dbReference type="AlphaFoldDB" id="A0A6I6JSY4"/>
<accession>A0A6I6JSY4</accession>
<dbReference type="KEGG" id="mcos:GM418_06115"/>
<dbReference type="Gene3D" id="2.60.120.260">
    <property type="entry name" value="Galactose-binding domain-like"/>
    <property type="match status" value="1"/>
</dbReference>
<proteinExistence type="predicted"/>
<dbReference type="InterPro" id="IPR011050">
    <property type="entry name" value="Pectin_lyase_fold/virulence"/>
</dbReference>